<evidence type="ECO:0000313" key="13">
    <source>
        <dbReference type="Proteomes" id="UP000251135"/>
    </source>
</evidence>
<keyword evidence="5 11" id="KW-0592">Phosphate transport</keyword>
<evidence type="ECO:0000256" key="10">
    <source>
        <dbReference type="ARBA" id="ARBA00047348"/>
    </source>
</evidence>
<feature type="transmembrane region" description="Helical" evidence="11">
    <location>
        <begin position="203"/>
        <end position="222"/>
    </location>
</feature>
<accession>A0A363CXA1</accession>
<feature type="transmembrane region" description="Helical" evidence="11">
    <location>
        <begin position="126"/>
        <end position="148"/>
    </location>
</feature>
<feature type="transmembrane region" description="Helical" evidence="11">
    <location>
        <begin position="53"/>
        <end position="79"/>
    </location>
</feature>
<gene>
    <name evidence="12" type="ORF">B0174_09675</name>
</gene>
<evidence type="ECO:0000256" key="11">
    <source>
        <dbReference type="RuleBase" id="RU363058"/>
    </source>
</evidence>
<feature type="transmembrane region" description="Helical" evidence="11">
    <location>
        <begin position="154"/>
        <end position="176"/>
    </location>
</feature>
<comment type="catalytic activity">
    <reaction evidence="10">
        <text>phosphate(in) + H(+)(in) = phosphate(out) + H(+)(out)</text>
        <dbReference type="Rhea" id="RHEA:29939"/>
        <dbReference type="ChEBI" id="CHEBI:15378"/>
        <dbReference type="ChEBI" id="CHEBI:43474"/>
    </reaction>
</comment>
<organism evidence="12 13">
    <name type="scientific">Arcobacter caeni</name>
    <dbReference type="NCBI Taxonomy" id="1912877"/>
    <lineage>
        <taxon>Bacteria</taxon>
        <taxon>Pseudomonadati</taxon>
        <taxon>Campylobacterota</taxon>
        <taxon>Epsilonproteobacteria</taxon>
        <taxon>Campylobacterales</taxon>
        <taxon>Arcobacteraceae</taxon>
        <taxon>Arcobacter</taxon>
    </lineage>
</organism>
<evidence type="ECO:0000256" key="8">
    <source>
        <dbReference type="ARBA" id="ARBA00022989"/>
    </source>
</evidence>
<dbReference type="PANTHER" id="PTHR11101:SF65">
    <property type="entry name" value="LOW-AFFINITY INORGANIC PHOSPHATE TRANSPORTER PITA-RELATED"/>
    <property type="match status" value="1"/>
</dbReference>
<keyword evidence="3 11" id="KW-0813">Transport</keyword>
<dbReference type="Proteomes" id="UP000251135">
    <property type="component" value="Unassembled WGS sequence"/>
</dbReference>
<dbReference type="GO" id="GO:0005886">
    <property type="term" value="C:plasma membrane"/>
    <property type="evidence" value="ECO:0007669"/>
    <property type="project" value="UniProtKB-SubCell"/>
</dbReference>
<feature type="transmembrane region" description="Helical" evidence="11">
    <location>
        <begin position="467"/>
        <end position="492"/>
    </location>
</feature>
<evidence type="ECO:0000256" key="1">
    <source>
        <dbReference type="ARBA" id="ARBA00004651"/>
    </source>
</evidence>
<evidence type="ECO:0000256" key="5">
    <source>
        <dbReference type="ARBA" id="ARBA00022592"/>
    </source>
</evidence>
<proteinExistence type="inferred from homology"/>
<evidence type="ECO:0000313" key="12">
    <source>
        <dbReference type="EMBL" id="PUE63681.1"/>
    </source>
</evidence>
<dbReference type="Pfam" id="PF01384">
    <property type="entry name" value="PHO4"/>
    <property type="match status" value="1"/>
</dbReference>
<comment type="subcellular location">
    <subcellularLocation>
        <location evidence="1">Cell membrane</location>
        <topology evidence="1">Multi-pass membrane protein</topology>
    </subcellularLocation>
    <subcellularLocation>
        <location evidence="11">Membrane</location>
        <topology evidence="11">Multi-pass membrane protein</topology>
    </subcellularLocation>
</comment>
<feature type="transmembrane region" description="Helical" evidence="11">
    <location>
        <begin position="228"/>
        <end position="246"/>
    </location>
</feature>
<evidence type="ECO:0000256" key="4">
    <source>
        <dbReference type="ARBA" id="ARBA00022475"/>
    </source>
</evidence>
<dbReference type="GO" id="GO:0035435">
    <property type="term" value="P:phosphate ion transmembrane transport"/>
    <property type="evidence" value="ECO:0007669"/>
    <property type="project" value="TreeGrafter"/>
</dbReference>
<evidence type="ECO:0000256" key="9">
    <source>
        <dbReference type="ARBA" id="ARBA00023136"/>
    </source>
</evidence>
<keyword evidence="7" id="KW-0769">Symport</keyword>
<keyword evidence="4" id="KW-1003">Cell membrane</keyword>
<keyword evidence="8 11" id="KW-1133">Transmembrane helix</keyword>
<feature type="transmembrane region" description="Helical" evidence="11">
    <location>
        <begin position="14"/>
        <end position="32"/>
    </location>
</feature>
<dbReference type="PANTHER" id="PTHR11101">
    <property type="entry name" value="PHOSPHATE TRANSPORTER"/>
    <property type="match status" value="1"/>
</dbReference>
<dbReference type="GO" id="GO:0015293">
    <property type="term" value="F:symporter activity"/>
    <property type="evidence" value="ECO:0007669"/>
    <property type="project" value="UniProtKB-KW"/>
</dbReference>
<evidence type="ECO:0000256" key="3">
    <source>
        <dbReference type="ARBA" id="ARBA00022448"/>
    </source>
</evidence>
<comment type="similarity">
    <text evidence="2">Belongs to the inorganic phosphate transporter (PiT) (TC 2.A.20) family. Pit subfamily.</text>
</comment>
<feature type="transmembrane region" description="Helical" evidence="11">
    <location>
        <begin position="99"/>
        <end position="119"/>
    </location>
</feature>
<evidence type="ECO:0000256" key="2">
    <source>
        <dbReference type="ARBA" id="ARBA00005342"/>
    </source>
</evidence>
<dbReference type="OrthoDB" id="9779554at2"/>
<dbReference type="RefSeq" id="WP_108560149.1">
    <property type="nucleotide sequence ID" value="NZ_MUXE01000015.1"/>
</dbReference>
<comment type="caution">
    <text evidence="12">The sequence shown here is derived from an EMBL/GenBank/DDBJ whole genome shotgun (WGS) entry which is preliminary data.</text>
</comment>
<reference evidence="12 13" key="1">
    <citation type="submission" date="2017-02" db="EMBL/GenBank/DDBJ databases">
        <title>Arcobacter caeni sp. nov, a new Arcobacter species isolated from reclaimed water.</title>
        <authorList>
            <person name="Figueras M.J."/>
            <person name="Perez-Cataluna A."/>
            <person name="Salas-Masso N."/>
        </authorList>
    </citation>
    <scope>NUCLEOTIDE SEQUENCE [LARGE SCALE GENOMIC DNA]</scope>
    <source>
        <strain evidence="12 13">RW17-10</strain>
    </source>
</reference>
<dbReference type="EMBL" id="MUXE01000015">
    <property type="protein sequence ID" value="PUE63681.1"/>
    <property type="molecule type" value="Genomic_DNA"/>
</dbReference>
<dbReference type="GO" id="GO:0005315">
    <property type="term" value="F:phosphate transmembrane transporter activity"/>
    <property type="evidence" value="ECO:0007669"/>
    <property type="project" value="InterPro"/>
</dbReference>
<evidence type="ECO:0000256" key="7">
    <source>
        <dbReference type="ARBA" id="ARBA00022847"/>
    </source>
</evidence>
<keyword evidence="6 11" id="KW-0812">Transmembrane</keyword>
<keyword evidence="13" id="KW-1185">Reference proteome</keyword>
<evidence type="ECO:0000256" key="6">
    <source>
        <dbReference type="ARBA" id="ARBA00022692"/>
    </source>
</evidence>
<dbReference type="InterPro" id="IPR001204">
    <property type="entry name" value="Phos_transporter"/>
</dbReference>
<sequence>MSVLWDALNNIDNFTIGLLLLSLGIALFYEMINGFHDTANAVAMIIYTNSMKAGYSVIMAGIMNFIGVILGGIGVAYVIVHLLPLDIMVSTDQNATLVMIYSLLISALVWNFGTWYFGLPISSSHSLIGSLVGVSVAFGMLHGFTFAQSLNWKVVYGILIALAVSPLVGFGFAFLIMKVSRKFIKNPKFFKTTGTEGKKKPNFWMRTGIIATGAGVSFAHGSNDGQKGIGLIMIILIGILPTYYSLNMEAHQYKIMQTRDSAANLTKFYADNNDTITKLLDEKQLISALKIQNTITECNVNQVYKTTLEVSKKIDGLKSYSELPKEERWKIHTAVLCSNNFFEQVERAYKSIDKDKSDYIADQRKQMITSTEYVPYWVIISVALMIGIGTMIGYKRVVHTIGEKIGSKPINHMQGTVSQAMAMITILLANFAHAPVSTTHIVSSAVAGTMVAEPDGGVQKKTINTILLAWIFTLPVTAILGACIYIGLNYIIKIA</sequence>
<keyword evidence="9 11" id="KW-0472">Membrane</keyword>
<feature type="transmembrane region" description="Helical" evidence="11">
    <location>
        <begin position="373"/>
        <end position="394"/>
    </location>
</feature>
<protein>
    <recommendedName>
        <fullName evidence="11">Phosphate transporter</fullName>
    </recommendedName>
</protein>
<dbReference type="AlphaFoldDB" id="A0A363CXA1"/>
<name>A0A363CXA1_9BACT</name>